<keyword evidence="5" id="KW-0680">Restriction system</keyword>
<evidence type="ECO:0000256" key="5">
    <source>
        <dbReference type="ARBA" id="ARBA00022747"/>
    </source>
</evidence>
<evidence type="ECO:0000256" key="4">
    <source>
        <dbReference type="ARBA" id="ARBA00022691"/>
    </source>
</evidence>
<dbReference type="EC" id="2.1.1.37" evidence="1"/>
<name>A0AAP5MD42_9CYAN</name>
<dbReference type="PANTHER" id="PTHR46098:SF1">
    <property type="entry name" value="TRNA (CYTOSINE(38)-C(5))-METHYLTRANSFERASE"/>
    <property type="match status" value="1"/>
</dbReference>
<dbReference type="RefSeq" id="WP_208338527.1">
    <property type="nucleotide sequence ID" value="NZ_CAWQFN010000089.1"/>
</dbReference>
<dbReference type="Proteomes" id="UP000667802">
    <property type="component" value="Unassembled WGS sequence"/>
</dbReference>
<evidence type="ECO:0000256" key="6">
    <source>
        <dbReference type="PROSITE-ProRule" id="PRU01016"/>
    </source>
</evidence>
<dbReference type="GO" id="GO:0003886">
    <property type="term" value="F:DNA (cytosine-5-)-methyltransferase activity"/>
    <property type="evidence" value="ECO:0007669"/>
    <property type="project" value="UniProtKB-EC"/>
</dbReference>
<dbReference type="PANTHER" id="PTHR46098">
    <property type="entry name" value="TRNA (CYTOSINE(38)-C(5))-METHYLTRANSFERASE"/>
    <property type="match status" value="1"/>
</dbReference>
<dbReference type="SUPFAM" id="SSF53335">
    <property type="entry name" value="S-adenosyl-L-methionine-dependent methyltransferases"/>
    <property type="match status" value="1"/>
</dbReference>
<reference evidence="8" key="1">
    <citation type="journal article" date="2021" name="Science">
        <title>Hunting the eagle killer: A cyanobacterial neurotoxin causes vacuolar myelinopathy.</title>
        <authorList>
            <person name="Breinlinger S."/>
            <person name="Phillips T.J."/>
            <person name="Haram B.N."/>
            <person name="Mares J."/>
            <person name="Martinez Yerena J.A."/>
            <person name="Hrouzek P."/>
            <person name="Sobotka R."/>
            <person name="Henderson W.M."/>
            <person name="Schmieder P."/>
            <person name="Williams S.M."/>
            <person name="Lauderdale J.D."/>
            <person name="Wilde H.D."/>
            <person name="Gerrin W."/>
            <person name="Kust A."/>
            <person name="Washington J.W."/>
            <person name="Wagner C."/>
            <person name="Geier B."/>
            <person name="Liebeke M."/>
            <person name="Enke H."/>
            <person name="Niedermeyer T.H.J."/>
            <person name="Wilde S.B."/>
        </authorList>
    </citation>
    <scope>NUCLEOTIDE SEQUENCE [LARGE SCALE GENOMIC DNA]</scope>
    <source>
        <strain evidence="8">Thurmond2011</strain>
    </source>
</reference>
<keyword evidence="2 6" id="KW-0489">Methyltransferase</keyword>
<dbReference type="PROSITE" id="PS51679">
    <property type="entry name" value="SAM_MT_C5"/>
    <property type="match status" value="1"/>
</dbReference>
<dbReference type="InterPro" id="IPR029063">
    <property type="entry name" value="SAM-dependent_MTases_sf"/>
</dbReference>
<dbReference type="GO" id="GO:0009307">
    <property type="term" value="P:DNA restriction-modification system"/>
    <property type="evidence" value="ECO:0007669"/>
    <property type="project" value="UniProtKB-KW"/>
</dbReference>
<keyword evidence="3 6" id="KW-0808">Transferase</keyword>
<evidence type="ECO:0000256" key="2">
    <source>
        <dbReference type="ARBA" id="ARBA00022603"/>
    </source>
</evidence>
<feature type="active site" evidence="6">
    <location>
        <position position="72"/>
    </location>
</feature>
<dbReference type="Gene3D" id="3.40.50.150">
    <property type="entry name" value="Vaccinia Virus protein VP39"/>
    <property type="match status" value="1"/>
</dbReference>
<proteinExistence type="inferred from homology"/>
<accession>A0AAP5MD42</accession>
<gene>
    <name evidence="7" type="ORF">G7B40_041465</name>
</gene>
<comment type="similarity">
    <text evidence="6">Belongs to the class I-like SAM-binding methyltransferase superfamily. C5-methyltransferase family.</text>
</comment>
<dbReference type="GO" id="GO:0032259">
    <property type="term" value="P:methylation"/>
    <property type="evidence" value="ECO:0007669"/>
    <property type="project" value="UniProtKB-KW"/>
</dbReference>
<dbReference type="AlphaFoldDB" id="A0AAP5MD42"/>
<comment type="caution">
    <text evidence="7">The sequence shown here is derived from an EMBL/GenBank/DDBJ whole genome shotgun (WGS) entry which is preliminary data.</text>
</comment>
<organism evidence="7 8">
    <name type="scientific">Aetokthonos hydrillicola Thurmond2011</name>
    <dbReference type="NCBI Taxonomy" id="2712845"/>
    <lineage>
        <taxon>Bacteria</taxon>
        <taxon>Bacillati</taxon>
        <taxon>Cyanobacteriota</taxon>
        <taxon>Cyanophyceae</taxon>
        <taxon>Nostocales</taxon>
        <taxon>Hapalosiphonaceae</taxon>
        <taxon>Aetokthonos</taxon>
    </lineage>
</organism>
<evidence type="ECO:0000256" key="1">
    <source>
        <dbReference type="ARBA" id="ARBA00011975"/>
    </source>
</evidence>
<evidence type="ECO:0000256" key="3">
    <source>
        <dbReference type="ARBA" id="ARBA00022679"/>
    </source>
</evidence>
<protein>
    <recommendedName>
        <fullName evidence="1">DNA (cytosine-5-)-methyltransferase</fullName>
        <ecNumber evidence="1">2.1.1.37</ecNumber>
    </recommendedName>
</protein>
<sequence length="318" mass="35522">MFRVGSIASGMGMHLHGLIAAGGVPVWAVECDPEIAQVYRMNHHGRLYVKRVEDCDPQELFDIDCLTVTLSCKNASIAQGSSWGETLDDVSAGIATAKIIKAKLPKVVLLENVWRYCQFQSFQEIEKTLAECGYYFRYYRLNTSDFGVAQSRVRLYGVAVRGGAFWDITLPNVKTCGWYEAIADLIPTFPETDLANWQKEKFPWLNKNSTALIKRVGGGRESDRIYHASKPAFTIRTFGRNADYHSVSGTAIADRKIVAVTPRACLRFFGDKETADKIWLPSKKALAQEVVGNGASWTMFKFLIQHVGVFKMESNNAA</sequence>
<dbReference type="InterPro" id="IPR050750">
    <property type="entry name" value="C5-MTase"/>
</dbReference>
<dbReference type="Pfam" id="PF00145">
    <property type="entry name" value="DNA_methylase"/>
    <property type="match status" value="1"/>
</dbReference>
<keyword evidence="4 6" id="KW-0949">S-adenosyl-L-methionine</keyword>
<dbReference type="InterPro" id="IPR001525">
    <property type="entry name" value="C5_MeTfrase"/>
</dbReference>
<dbReference type="EMBL" id="JAALHA020000044">
    <property type="protein sequence ID" value="MDR9900935.1"/>
    <property type="molecule type" value="Genomic_DNA"/>
</dbReference>
<keyword evidence="8" id="KW-1185">Reference proteome</keyword>
<evidence type="ECO:0000313" key="8">
    <source>
        <dbReference type="Proteomes" id="UP000667802"/>
    </source>
</evidence>
<evidence type="ECO:0000313" key="7">
    <source>
        <dbReference type="EMBL" id="MDR9900935.1"/>
    </source>
</evidence>